<sequence length="202" mass="22008">MPWKTAGLCAVALAAGASLGLYREGLIFREAGPSEAAAPARGIGGSFALTSHRGDLVTDATLKGRPFLMFFGFTHCPVVCPTTLFDVTELLRELGPEADRLQALFVTVDPERDTPEILTEYMRSFDERIMALRGTPAQTDAVVRAFGAEYRKVATGDGSYTVDHTATVYVMDREGRLATTLDMHEPRDTRLAKLRRIAGPQS</sequence>
<dbReference type="CDD" id="cd02968">
    <property type="entry name" value="SCO"/>
    <property type="match status" value="1"/>
</dbReference>
<reference evidence="5 6" key="1">
    <citation type="submission" date="2020-04" db="EMBL/GenBank/DDBJ databases">
        <title>Enterovirga sp. isolate from soil.</title>
        <authorList>
            <person name="Chea S."/>
            <person name="Kim D.-U."/>
        </authorList>
    </citation>
    <scope>NUCLEOTIDE SEQUENCE [LARGE SCALE GENOMIC DNA]</scope>
    <source>
        <strain evidence="5 6">DB1703</strain>
    </source>
</reference>
<comment type="caution">
    <text evidence="5">The sequence shown here is derived from an EMBL/GenBank/DDBJ whole genome shotgun (WGS) entry which is preliminary data.</text>
</comment>
<evidence type="ECO:0000313" key="6">
    <source>
        <dbReference type="Proteomes" id="UP000564885"/>
    </source>
</evidence>
<keyword evidence="6" id="KW-1185">Reference proteome</keyword>
<comment type="similarity">
    <text evidence="1">Belongs to the SCO1/2 family.</text>
</comment>
<keyword evidence="4" id="KW-1015">Disulfide bond</keyword>
<dbReference type="FunFam" id="3.40.30.10:FF:000013">
    <property type="entry name" value="Blast:Protein SCO1 homolog, mitochondrial"/>
    <property type="match status" value="1"/>
</dbReference>
<proteinExistence type="inferred from homology"/>
<evidence type="ECO:0000256" key="1">
    <source>
        <dbReference type="ARBA" id="ARBA00010996"/>
    </source>
</evidence>
<organism evidence="5 6">
    <name type="scientific">Enterovirga aerilata</name>
    <dbReference type="NCBI Taxonomy" id="2730920"/>
    <lineage>
        <taxon>Bacteria</taxon>
        <taxon>Pseudomonadati</taxon>
        <taxon>Pseudomonadota</taxon>
        <taxon>Alphaproteobacteria</taxon>
        <taxon>Hyphomicrobiales</taxon>
        <taxon>Methylobacteriaceae</taxon>
        <taxon>Enterovirga</taxon>
    </lineage>
</organism>
<dbReference type="InterPro" id="IPR036249">
    <property type="entry name" value="Thioredoxin-like_sf"/>
</dbReference>
<evidence type="ECO:0000256" key="3">
    <source>
        <dbReference type="PIRSR" id="PIRSR603782-1"/>
    </source>
</evidence>
<dbReference type="SUPFAM" id="SSF52833">
    <property type="entry name" value="Thioredoxin-like"/>
    <property type="match status" value="1"/>
</dbReference>
<dbReference type="PANTHER" id="PTHR12151">
    <property type="entry name" value="ELECTRON TRANSPORT PROTIN SCO1/SENC FAMILY MEMBER"/>
    <property type="match status" value="1"/>
</dbReference>
<feature type="binding site" evidence="3">
    <location>
        <position position="80"/>
    </location>
    <ligand>
        <name>Cu cation</name>
        <dbReference type="ChEBI" id="CHEBI:23378"/>
    </ligand>
</feature>
<evidence type="ECO:0000313" key="5">
    <source>
        <dbReference type="EMBL" id="NNM73938.1"/>
    </source>
</evidence>
<dbReference type="Proteomes" id="UP000564885">
    <property type="component" value="Unassembled WGS sequence"/>
</dbReference>
<gene>
    <name evidence="5" type="ORF">HJG44_16255</name>
</gene>
<dbReference type="RefSeq" id="WP_171219566.1">
    <property type="nucleotide sequence ID" value="NZ_JABEPP010000004.1"/>
</dbReference>
<evidence type="ECO:0000256" key="2">
    <source>
        <dbReference type="ARBA" id="ARBA00023008"/>
    </source>
</evidence>
<dbReference type="Gene3D" id="3.40.30.10">
    <property type="entry name" value="Glutaredoxin"/>
    <property type="match status" value="1"/>
</dbReference>
<protein>
    <submittedName>
        <fullName evidence="5">SCO family protein</fullName>
    </submittedName>
</protein>
<keyword evidence="2 3" id="KW-0186">Copper</keyword>
<keyword evidence="3" id="KW-0479">Metal-binding</keyword>
<name>A0A849I968_9HYPH</name>
<dbReference type="Pfam" id="PF02630">
    <property type="entry name" value="SCO1-SenC"/>
    <property type="match status" value="1"/>
</dbReference>
<dbReference type="PANTHER" id="PTHR12151:SF25">
    <property type="entry name" value="LINALOOL DEHYDRATASE_ISOMERASE DOMAIN-CONTAINING PROTEIN"/>
    <property type="match status" value="1"/>
</dbReference>
<feature type="binding site" evidence="3">
    <location>
        <position position="76"/>
    </location>
    <ligand>
        <name>Cu cation</name>
        <dbReference type="ChEBI" id="CHEBI:23378"/>
    </ligand>
</feature>
<feature type="binding site" evidence="3">
    <location>
        <position position="164"/>
    </location>
    <ligand>
        <name>Cu cation</name>
        <dbReference type="ChEBI" id="CHEBI:23378"/>
    </ligand>
</feature>
<feature type="disulfide bond" description="Redox-active" evidence="4">
    <location>
        <begin position="76"/>
        <end position="80"/>
    </location>
</feature>
<dbReference type="AlphaFoldDB" id="A0A849I968"/>
<dbReference type="EMBL" id="JABEPP010000004">
    <property type="protein sequence ID" value="NNM73938.1"/>
    <property type="molecule type" value="Genomic_DNA"/>
</dbReference>
<evidence type="ECO:0000256" key="4">
    <source>
        <dbReference type="PIRSR" id="PIRSR603782-2"/>
    </source>
</evidence>
<dbReference type="GO" id="GO:0046872">
    <property type="term" value="F:metal ion binding"/>
    <property type="evidence" value="ECO:0007669"/>
    <property type="project" value="UniProtKB-KW"/>
</dbReference>
<dbReference type="InterPro" id="IPR003782">
    <property type="entry name" value="SCO1/SenC"/>
</dbReference>
<accession>A0A849I968</accession>